<reference evidence="5" key="2">
    <citation type="submission" date="2013-10" db="EMBL/GenBank/DDBJ databases">
        <authorList>
            <person name="Aslett M."/>
        </authorList>
    </citation>
    <scope>NUCLEOTIDE SEQUENCE [LARGE SCALE GENOMIC DNA]</scope>
    <source>
        <strain evidence="5">Houghton</strain>
    </source>
</reference>
<dbReference type="Gene3D" id="3.30.390.110">
    <property type="match status" value="1"/>
</dbReference>
<protein>
    <submittedName>
        <fullName evidence="5">60S ribosomal protein L28, putative</fullName>
    </submittedName>
</protein>
<dbReference type="InterPro" id="IPR029004">
    <property type="entry name" value="Ribosomal_eL28/Mak16"/>
</dbReference>
<dbReference type="OrthoDB" id="338850at2759"/>
<comment type="similarity">
    <text evidence="1">Belongs to the eukaryotic ribosomal protein eL28 family.</text>
</comment>
<dbReference type="Pfam" id="PF01778">
    <property type="entry name" value="Ribosomal_L28e"/>
    <property type="match status" value="1"/>
</dbReference>
<feature type="domain" description="Ribosomal eL28/Mak16" evidence="4">
    <location>
        <begin position="6"/>
        <end position="119"/>
    </location>
</feature>
<dbReference type="GO" id="GO:1990904">
    <property type="term" value="C:ribonucleoprotein complex"/>
    <property type="evidence" value="ECO:0007669"/>
    <property type="project" value="UniProtKB-KW"/>
</dbReference>
<evidence type="ECO:0000313" key="6">
    <source>
        <dbReference type="Proteomes" id="UP000018050"/>
    </source>
</evidence>
<dbReference type="PANTHER" id="PTHR10544">
    <property type="entry name" value="60S RIBOSOMAL PROTEIN L28"/>
    <property type="match status" value="1"/>
</dbReference>
<proteinExistence type="inferred from homology"/>
<gene>
    <name evidence="5" type="ORF">EAH_00063020</name>
</gene>
<evidence type="ECO:0000259" key="4">
    <source>
        <dbReference type="Pfam" id="PF01778"/>
    </source>
</evidence>
<dbReference type="AlphaFoldDB" id="U6GQ88"/>
<dbReference type="OMA" id="CSRAMRK"/>
<keyword evidence="3" id="KW-0687">Ribonucleoprotein</keyword>
<dbReference type="RefSeq" id="XP_013248641.1">
    <property type="nucleotide sequence ID" value="XM_013393187.1"/>
</dbReference>
<reference evidence="5" key="1">
    <citation type="submission" date="2013-10" db="EMBL/GenBank/DDBJ databases">
        <title>Genomic analysis of the causative agents of coccidiosis in chickens.</title>
        <authorList>
            <person name="Reid A.J."/>
            <person name="Blake D."/>
            <person name="Billington K."/>
            <person name="Browne H."/>
            <person name="Dunn M."/>
            <person name="Hung S."/>
            <person name="Kawahara F."/>
            <person name="Miranda-Saavedra D."/>
            <person name="Mourier T."/>
            <person name="Nagra H."/>
            <person name="Otto T.D."/>
            <person name="Rawlings N."/>
            <person name="Sanchez A."/>
            <person name="Sanders M."/>
            <person name="Subramaniam C."/>
            <person name="Tay Y."/>
            <person name="Dear P."/>
            <person name="Doerig C."/>
            <person name="Gruber A."/>
            <person name="Parkinson J."/>
            <person name="Shirley M."/>
            <person name="Wan K.L."/>
            <person name="Berriman M."/>
            <person name="Tomley F."/>
            <person name="Pain A."/>
        </authorList>
    </citation>
    <scope>NUCLEOTIDE SEQUENCE [LARGE SCALE GENOMIC DNA]</scope>
    <source>
        <strain evidence="5">Houghton</strain>
    </source>
</reference>
<evidence type="ECO:0000256" key="2">
    <source>
        <dbReference type="ARBA" id="ARBA00022980"/>
    </source>
</evidence>
<dbReference type="GO" id="GO:0003735">
    <property type="term" value="F:structural constituent of ribosome"/>
    <property type="evidence" value="ECO:0007669"/>
    <property type="project" value="InterPro"/>
</dbReference>
<dbReference type="EMBL" id="HG671799">
    <property type="protein sequence ID" value="CDI81732.1"/>
    <property type="molecule type" value="Genomic_DNA"/>
</dbReference>
<keyword evidence="2 5" id="KW-0689">Ribosomal protein</keyword>
<evidence type="ECO:0000256" key="1">
    <source>
        <dbReference type="ARBA" id="ARBA00007926"/>
    </source>
</evidence>
<name>U6GQ88_EIMAC</name>
<keyword evidence="6" id="KW-1185">Reference proteome</keyword>
<dbReference type="InterPro" id="IPR002672">
    <property type="entry name" value="Ribosomal_eL28"/>
</dbReference>
<dbReference type="Proteomes" id="UP000018050">
    <property type="component" value="Unassembled WGS sequence"/>
</dbReference>
<dbReference type="GO" id="GO:0006412">
    <property type="term" value="P:translation"/>
    <property type="evidence" value="ECO:0007669"/>
    <property type="project" value="InterPro"/>
</dbReference>
<organism evidence="5 6">
    <name type="scientific">Eimeria acervulina</name>
    <name type="common">Coccidian parasite</name>
    <dbReference type="NCBI Taxonomy" id="5801"/>
    <lineage>
        <taxon>Eukaryota</taxon>
        <taxon>Sar</taxon>
        <taxon>Alveolata</taxon>
        <taxon>Apicomplexa</taxon>
        <taxon>Conoidasida</taxon>
        <taxon>Coccidia</taxon>
        <taxon>Eucoccidiorida</taxon>
        <taxon>Eimeriorina</taxon>
        <taxon>Eimeriidae</taxon>
        <taxon>Eimeria</taxon>
    </lineage>
</organism>
<evidence type="ECO:0000313" key="5">
    <source>
        <dbReference type="EMBL" id="CDI81732.1"/>
    </source>
</evidence>
<dbReference type="VEuPathDB" id="ToxoDB:EAH_00063020"/>
<accession>U6GQ88</accession>
<sequence length="130" mass="14738">MVSAELLWQCVRKTSCYIKKSNGVVLTSEPLNLTQKNTLRHSGLCHKLPVGISLVGNSEAVRVSHKLKGGRKFRYPRRCVTSKKFAKTHSKTKELQQLVAQQRPDLVKIAKKRFHKMCRVSPKASQQQGQ</sequence>
<evidence type="ECO:0000256" key="3">
    <source>
        <dbReference type="ARBA" id="ARBA00023274"/>
    </source>
</evidence>
<dbReference type="GeneID" id="25274372"/>
<dbReference type="GO" id="GO:0005840">
    <property type="term" value="C:ribosome"/>
    <property type="evidence" value="ECO:0007669"/>
    <property type="project" value="UniProtKB-KW"/>
</dbReference>